<keyword evidence="4" id="KW-1185">Reference proteome</keyword>
<reference evidence="3" key="1">
    <citation type="submission" date="2022-12" db="EMBL/GenBank/DDBJ databases">
        <authorList>
            <person name="Wang J."/>
        </authorList>
    </citation>
    <scope>NUCLEOTIDE SEQUENCE</scope>
    <source>
        <strain evidence="3">HY-42-06</strain>
    </source>
</reference>
<dbReference type="PROSITE" id="PS51257">
    <property type="entry name" value="PROKAR_LIPOPROTEIN"/>
    <property type="match status" value="1"/>
</dbReference>
<dbReference type="Pfam" id="PF13127">
    <property type="entry name" value="DUF3955"/>
    <property type="match status" value="1"/>
</dbReference>
<dbReference type="Proteomes" id="UP001079657">
    <property type="component" value="Unassembled WGS sequence"/>
</dbReference>
<gene>
    <name evidence="3" type="ORF">OXH55_15620</name>
</gene>
<feature type="domain" description="DUF3955" evidence="2">
    <location>
        <begin position="3"/>
        <end position="58"/>
    </location>
</feature>
<name>A0ABT4CSL6_9CLOT</name>
<dbReference type="RefSeq" id="WP_268050981.1">
    <property type="nucleotide sequence ID" value="NZ_JAPQES010000006.1"/>
</dbReference>
<evidence type="ECO:0000313" key="4">
    <source>
        <dbReference type="Proteomes" id="UP001079657"/>
    </source>
</evidence>
<evidence type="ECO:0000259" key="2">
    <source>
        <dbReference type="Pfam" id="PF13127"/>
    </source>
</evidence>
<proteinExistence type="predicted"/>
<feature type="transmembrane region" description="Helical" evidence="1">
    <location>
        <begin position="5"/>
        <end position="26"/>
    </location>
</feature>
<keyword evidence="1" id="KW-0472">Membrane</keyword>
<keyword evidence="1" id="KW-1133">Transmembrane helix</keyword>
<dbReference type="InterPro" id="IPR025016">
    <property type="entry name" value="DUF3955"/>
</dbReference>
<organism evidence="3 4">
    <name type="scientific">Clostridium ganghwense</name>
    <dbReference type="NCBI Taxonomy" id="312089"/>
    <lineage>
        <taxon>Bacteria</taxon>
        <taxon>Bacillati</taxon>
        <taxon>Bacillota</taxon>
        <taxon>Clostridia</taxon>
        <taxon>Eubacteriales</taxon>
        <taxon>Clostridiaceae</taxon>
        <taxon>Clostridium</taxon>
    </lineage>
</organism>
<accession>A0ABT4CSL6</accession>
<feature type="transmembrane region" description="Helical" evidence="1">
    <location>
        <begin position="38"/>
        <end position="60"/>
    </location>
</feature>
<protein>
    <submittedName>
        <fullName evidence="3">DUF3955 domain-containing protein</fullName>
    </submittedName>
</protein>
<evidence type="ECO:0000313" key="3">
    <source>
        <dbReference type="EMBL" id="MCY6372064.1"/>
    </source>
</evidence>
<dbReference type="EMBL" id="JAPQES010000006">
    <property type="protein sequence ID" value="MCY6372064.1"/>
    <property type="molecule type" value="Genomic_DNA"/>
</dbReference>
<evidence type="ECO:0000256" key="1">
    <source>
        <dbReference type="SAM" id="Phobius"/>
    </source>
</evidence>
<comment type="caution">
    <text evidence="3">The sequence shown here is derived from an EMBL/GenBank/DDBJ whole genome shotgun (WGS) entry which is preliminary data.</text>
</comment>
<sequence>MKKYLLSLISFIVGFGCFVTFSIIGSEVAPDGTLIEPFFLIPIGYLFIAIGIITSIVSFFRNYKKSNKYKDN</sequence>
<keyword evidence="1" id="KW-0812">Transmembrane</keyword>